<dbReference type="RefSeq" id="WP_279241832.1">
    <property type="nucleotide sequence ID" value="NZ_CP036501.1"/>
</dbReference>
<comment type="similarity">
    <text evidence="1">Belongs to the Skp family.</text>
</comment>
<dbReference type="Gene3D" id="3.30.910.20">
    <property type="entry name" value="Skp domain"/>
    <property type="match status" value="1"/>
</dbReference>
<dbReference type="Proteomes" id="UP001317963">
    <property type="component" value="Chromosome"/>
</dbReference>
<feature type="signal peptide" evidence="3">
    <location>
        <begin position="1"/>
        <end position="20"/>
    </location>
</feature>
<evidence type="ECO:0000256" key="1">
    <source>
        <dbReference type="ARBA" id="ARBA00009091"/>
    </source>
</evidence>
<organism evidence="4 5">
    <name type="scientific">Candidatus Paraluminiphilus aquimaris</name>
    <dbReference type="NCBI Taxonomy" id="2518994"/>
    <lineage>
        <taxon>Bacteria</taxon>
        <taxon>Pseudomonadati</taxon>
        <taxon>Pseudomonadota</taxon>
        <taxon>Gammaproteobacteria</taxon>
        <taxon>Cellvibrionales</taxon>
        <taxon>Halieaceae</taxon>
        <taxon>Candidatus Paraluminiphilus</taxon>
    </lineage>
</organism>
<dbReference type="SMART" id="SM00935">
    <property type="entry name" value="OmpH"/>
    <property type="match status" value="1"/>
</dbReference>
<evidence type="ECO:0000256" key="2">
    <source>
        <dbReference type="ARBA" id="ARBA00022729"/>
    </source>
</evidence>
<proteinExistence type="inferred from homology"/>
<evidence type="ECO:0000313" key="4">
    <source>
        <dbReference type="EMBL" id="UZP75347.1"/>
    </source>
</evidence>
<dbReference type="SUPFAM" id="SSF111384">
    <property type="entry name" value="OmpH-like"/>
    <property type="match status" value="1"/>
</dbReference>
<dbReference type="Pfam" id="PF03938">
    <property type="entry name" value="OmpH"/>
    <property type="match status" value="1"/>
</dbReference>
<dbReference type="InterPro" id="IPR024930">
    <property type="entry name" value="Skp_dom_sf"/>
</dbReference>
<keyword evidence="5" id="KW-1185">Reference proteome</keyword>
<dbReference type="PANTHER" id="PTHR35089:SF1">
    <property type="entry name" value="CHAPERONE PROTEIN SKP"/>
    <property type="match status" value="1"/>
</dbReference>
<dbReference type="EMBL" id="CP036501">
    <property type="protein sequence ID" value="UZP75347.1"/>
    <property type="molecule type" value="Genomic_DNA"/>
</dbReference>
<sequence>MLFRFVAVLALMVASTLAHAQGRIAVVNLEEAILQTDSAQQRLRDFEAGESFAEDKAEFDSLKAELDKLVQDFQRDQAAMSEDDQVAARQKMASKNADLEYVAKKLQALQQQNAQRVFQELVPAARQVLGEVIETDQIGLLLQAQSVIHADLGYNITAKVTDKLNQLPQE</sequence>
<keyword evidence="2 3" id="KW-0732">Signal</keyword>
<dbReference type="InterPro" id="IPR005632">
    <property type="entry name" value="Chaperone_Skp"/>
</dbReference>
<evidence type="ECO:0000256" key="3">
    <source>
        <dbReference type="SAM" id="SignalP"/>
    </source>
</evidence>
<feature type="chain" id="PRO_5047194513" evidence="3">
    <location>
        <begin position="21"/>
        <end position="170"/>
    </location>
</feature>
<protein>
    <submittedName>
        <fullName evidence="4">OmpH family outer membrane protein</fullName>
    </submittedName>
</protein>
<reference evidence="4 5" key="1">
    <citation type="submission" date="2019-02" db="EMBL/GenBank/DDBJ databases">
        <title>Halieaceae_genomes.</title>
        <authorList>
            <person name="Li S.-H."/>
        </authorList>
    </citation>
    <scope>NUCLEOTIDE SEQUENCE [LARGE SCALE GENOMIC DNA]</scope>
    <source>
        <strain evidence="4 5">JH123</strain>
    </source>
</reference>
<dbReference type="PANTHER" id="PTHR35089">
    <property type="entry name" value="CHAPERONE PROTEIN SKP"/>
    <property type="match status" value="1"/>
</dbReference>
<accession>A0ABY6Q7T7</accession>
<name>A0ABY6Q7T7_9GAMM</name>
<evidence type="ECO:0000313" key="5">
    <source>
        <dbReference type="Proteomes" id="UP001317963"/>
    </source>
</evidence>
<gene>
    <name evidence="4" type="ORF">E0F26_11635</name>
</gene>